<organism evidence="2 3">
    <name type="scientific">Lojkania enalia</name>
    <dbReference type="NCBI Taxonomy" id="147567"/>
    <lineage>
        <taxon>Eukaryota</taxon>
        <taxon>Fungi</taxon>
        <taxon>Dikarya</taxon>
        <taxon>Ascomycota</taxon>
        <taxon>Pezizomycotina</taxon>
        <taxon>Dothideomycetes</taxon>
        <taxon>Pleosporomycetidae</taxon>
        <taxon>Pleosporales</taxon>
        <taxon>Pleosporales incertae sedis</taxon>
        <taxon>Lojkania</taxon>
    </lineage>
</organism>
<evidence type="ECO:0000313" key="2">
    <source>
        <dbReference type="EMBL" id="KAF2269743.1"/>
    </source>
</evidence>
<keyword evidence="1" id="KW-0472">Membrane</keyword>
<evidence type="ECO:0000313" key="3">
    <source>
        <dbReference type="Proteomes" id="UP000800093"/>
    </source>
</evidence>
<keyword evidence="1" id="KW-0812">Transmembrane</keyword>
<feature type="transmembrane region" description="Helical" evidence="1">
    <location>
        <begin position="544"/>
        <end position="569"/>
    </location>
</feature>
<keyword evidence="3" id="KW-1185">Reference proteome</keyword>
<dbReference type="AlphaFoldDB" id="A0A9P4NAS3"/>
<protein>
    <submittedName>
        <fullName evidence="2">Uncharacterized protein</fullName>
    </submittedName>
</protein>
<dbReference type="OrthoDB" id="3540210at2759"/>
<dbReference type="EMBL" id="ML986581">
    <property type="protein sequence ID" value="KAF2269743.1"/>
    <property type="molecule type" value="Genomic_DNA"/>
</dbReference>
<dbReference type="Proteomes" id="UP000800093">
    <property type="component" value="Unassembled WGS sequence"/>
</dbReference>
<keyword evidence="1" id="KW-1133">Transmembrane helix</keyword>
<name>A0A9P4NAS3_9PLEO</name>
<reference evidence="3" key="1">
    <citation type="journal article" date="2020" name="Stud. Mycol.">
        <title>101 Dothideomycetes genomes: A test case for predicting lifestyles and emergence of pathogens.</title>
        <authorList>
            <person name="Haridas S."/>
            <person name="Albert R."/>
            <person name="Binder M."/>
            <person name="Bloem J."/>
            <person name="LaButti K."/>
            <person name="Salamov A."/>
            <person name="Andreopoulos B."/>
            <person name="Baker S."/>
            <person name="Barry K."/>
            <person name="Bills G."/>
            <person name="Bluhm B."/>
            <person name="Cannon C."/>
            <person name="Castanera R."/>
            <person name="Culley D."/>
            <person name="Daum C."/>
            <person name="Ezra D."/>
            <person name="Gonzalez J."/>
            <person name="Henrissat B."/>
            <person name="Kuo A."/>
            <person name="Liang C."/>
            <person name="Lipzen A."/>
            <person name="Lutzoni F."/>
            <person name="Magnuson J."/>
            <person name="Mondo S."/>
            <person name="Nolan M."/>
            <person name="Ohm R."/>
            <person name="Pangilinan J."/>
            <person name="Park H.-J."/>
            <person name="Ramirez L."/>
            <person name="Alfaro M."/>
            <person name="Sun H."/>
            <person name="Tritt A."/>
            <person name="Yoshinaga Y."/>
            <person name="Zwiers L.-H."/>
            <person name="Turgeon B."/>
            <person name="Goodwin S."/>
            <person name="Spatafora J."/>
            <person name="Crous P."/>
            <person name="Grigoriev I."/>
        </authorList>
    </citation>
    <scope>NUCLEOTIDE SEQUENCE [LARGE SCALE GENOMIC DNA]</scope>
    <source>
        <strain evidence="3">CBS 304.66</strain>
    </source>
</reference>
<evidence type="ECO:0000256" key="1">
    <source>
        <dbReference type="SAM" id="Phobius"/>
    </source>
</evidence>
<feature type="transmembrane region" description="Helical" evidence="1">
    <location>
        <begin position="36"/>
        <end position="60"/>
    </location>
</feature>
<accession>A0A9P4NAS3</accession>
<feature type="transmembrane region" description="Helical" evidence="1">
    <location>
        <begin position="112"/>
        <end position="136"/>
    </location>
</feature>
<proteinExistence type="predicted"/>
<gene>
    <name evidence="2" type="ORF">CC78DRAFT_574610</name>
</gene>
<comment type="caution">
    <text evidence="2">The sequence shown here is derived from an EMBL/GenBank/DDBJ whole genome shotgun (WGS) entry which is preliminary data.</text>
</comment>
<sequence length="657" mass="73995">MSAVPAQFVKRGFWVNLEQGAIMGQTITTDMQTGNLIVALLAVLTTLGTTHWWNLLMFAYHQFRADGRSADGLFRQQQALLRTLPAPSSLMADWIKLWWVWRKADRAFARSYLQMLLGLIFAVGTVAAGIFTSYVVSSANTQILVQSPFCAAPRLDRIFSIVEREDIDAPVSYQANIGAAARAYAQDCYQNSTILPQRCSGFTRPNIPFTANRIECPFPGMCVDIEMPGLQFDSGLVDFNDGFGMNLKSSDRVKFRKRTTCAQLRADDHYIIVNASDYYEPFTPGEEVMILFYGQNKMIDFPNATDYQSLFMSNITTQFQTWVRMAFQGAGQGRATTLIPLPGMETDQMDLAIITLWKNAVAYSGPVSDPLYAAHKIEEIELSNGQTVPAYFPDFPASIYQYCISRERASDYCTNLTGVPDKISPSMFPDASDVQIAAMQQVRTASITIDIVYSAGELQAGIQDLDYLMPSLPDDQWIREYMGWESTIWAAMQIQIADYAIGAEVRAPSVGPYVKNRTEMTGGEKELCSMQRMRNPGGFVNVNVFGLSFIIAFSIFVTILDLIMLRFLIYMKKLRHERLDRWIQDGTFQLQRRAYEADAQGVWDCLTREVPVTRLNERLSELPLESTAVLERQDQNHHIPGSESTLVVGEEEVREPK</sequence>